<name>A0AA39F3Q1_MICHY</name>
<proteinExistence type="predicted"/>
<gene>
    <name evidence="2" type="ORF">PV327_008688</name>
</gene>
<sequence>MDEIDSFIENANKWRNHRQLKLLEQKENQAEDIAKLKENLLNFADDATKSRETIEKNLNSIMSHKHNIHKTLDSLNETGLPITNTYHGEFLNFISNTMSFINEVSETDKHNPDSTIDDSKLSTSVKMCNENIMKQIHEDNNVVDEMQTIVENMNEVGEFYTPIVEEELPLSESSFFDGI</sequence>
<feature type="coiled-coil region" evidence="1">
    <location>
        <begin position="19"/>
        <end position="46"/>
    </location>
</feature>
<evidence type="ECO:0000256" key="1">
    <source>
        <dbReference type="SAM" id="Coils"/>
    </source>
</evidence>
<keyword evidence="1" id="KW-0175">Coiled coil</keyword>
<protein>
    <submittedName>
        <fullName evidence="2">Uncharacterized protein</fullName>
    </submittedName>
</protein>
<evidence type="ECO:0000313" key="2">
    <source>
        <dbReference type="EMBL" id="KAK0162343.1"/>
    </source>
</evidence>
<dbReference type="AlphaFoldDB" id="A0AA39F3Q1"/>
<accession>A0AA39F3Q1</accession>
<evidence type="ECO:0000313" key="3">
    <source>
        <dbReference type="Proteomes" id="UP001168972"/>
    </source>
</evidence>
<keyword evidence="3" id="KW-1185">Reference proteome</keyword>
<dbReference type="EMBL" id="JAQQBR010001834">
    <property type="protein sequence ID" value="KAK0162343.1"/>
    <property type="molecule type" value="Genomic_DNA"/>
</dbReference>
<comment type="caution">
    <text evidence="2">The sequence shown here is derived from an EMBL/GenBank/DDBJ whole genome shotgun (WGS) entry which is preliminary data.</text>
</comment>
<reference evidence="2" key="2">
    <citation type="submission" date="2023-03" db="EMBL/GenBank/DDBJ databases">
        <authorList>
            <person name="Inwood S.N."/>
            <person name="Skelly J.G."/>
            <person name="Guhlin J."/>
            <person name="Harrop T.W.R."/>
            <person name="Goldson S.G."/>
            <person name="Dearden P.K."/>
        </authorList>
    </citation>
    <scope>NUCLEOTIDE SEQUENCE</scope>
    <source>
        <strain evidence="2">Lincoln</strain>
        <tissue evidence="2">Whole body</tissue>
    </source>
</reference>
<reference evidence="2" key="1">
    <citation type="journal article" date="2023" name="bioRxiv">
        <title>Scaffold-level genome assemblies of two parasitoid biocontrol wasps reveal the parthenogenesis mechanism and an associated novel virus.</title>
        <authorList>
            <person name="Inwood S."/>
            <person name="Skelly J."/>
            <person name="Guhlin J."/>
            <person name="Harrop T."/>
            <person name="Goldson S."/>
            <person name="Dearden P."/>
        </authorList>
    </citation>
    <scope>NUCLEOTIDE SEQUENCE</scope>
    <source>
        <strain evidence="2">Lincoln</strain>
        <tissue evidence="2">Whole body</tissue>
    </source>
</reference>
<organism evidence="2 3">
    <name type="scientific">Microctonus hyperodae</name>
    <name type="common">Parasitoid wasp</name>
    <dbReference type="NCBI Taxonomy" id="165561"/>
    <lineage>
        <taxon>Eukaryota</taxon>
        <taxon>Metazoa</taxon>
        <taxon>Ecdysozoa</taxon>
        <taxon>Arthropoda</taxon>
        <taxon>Hexapoda</taxon>
        <taxon>Insecta</taxon>
        <taxon>Pterygota</taxon>
        <taxon>Neoptera</taxon>
        <taxon>Endopterygota</taxon>
        <taxon>Hymenoptera</taxon>
        <taxon>Apocrita</taxon>
        <taxon>Ichneumonoidea</taxon>
        <taxon>Braconidae</taxon>
        <taxon>Euphorinae</taxon>
        <taxon>Microctonus</taxon>
    </lineage>
</organism>
<dbReference type="Proteomes" id="UP001168972">
    <property type="component" value="Unassembled WGS sequence"/>
</dbReference>